<dbReference type="GO" id="GO:0016020">
    <property type="term" value="C:membrane"/>
    <property type="evidence" value="ECO:0007669"/>
    <property type="project" value="InterPro"/>
</dbReference>
<keyword evidence="3" id="KW-1185">Reference proteome</keyword>
<comment type="caution">
    <text evidence="2">The sequence shown here is derived from an EMBL/GenBank/DDBJ whole genome shotgun (WGS) entry which is preliminary data.</text>
</comment>
<dbReference type="CDD" id="cd18989">
    <property type="entry name" value="LGIC_ECD_cation"/>
    <property type="match status" value="1"/>
</dbReference>
<feature type="domain" description="Neurotransmitter-gated ion-channel ligand-binding" evidence="1">
    <location>
        <begin position="29"/>
        <end position="209"/>
    </location>
</feature>
<reference evidence="2" key="1">
    <citation type="submission" date="2021-03" db="EMBL/GenBank/DDBJ databases">
        <authorList>
            <person name="Bekaert M."/>
        </authorList>
    </citation>
    <scope>NUCLEOTIDE SEQUENCE</scope>
</reference>
<dbReference type="GO" id="GO:0004888">
    <property type="term" value="F:transmembrane signaling receptor activity"/>
    <property type="evidence" value="ECO:0007669"/>
    <property type="project" value="InterPro"/>
</dbReference>
<dbReference type="Pfam" id="PF02931">
    <property type="entry name" value="Neur_chan_LBD"/>
    <property type="match status" value="1"/>
</dbReference>
<dbReference type="FunFam" id="2.70.170.10:FF:000028">
    <property type="entry name" value="AcetylCholine Receptor"/>
    <property type="match status" value="1"/>
</dbReference>
<gene>
    <name evidence="2" type="ORF">MEDL_58751</name>
</gene>
<dbReference type="Proteomes" id="UP000683360">
    <property type="component" value="Unassembled WGS sequence"/>
</dbReference>
<accession>A0A8S3UST4</accession>
<sequence length="269" mass="31088">MCKDVFKFIYFMFIVCGFHYKAWQITDAKKLRSHLLDGYVKDIFPIKNETDSLNLDINFILFSIDAFNEVERRIIVTAALQILWKDPSLSWDPDLYGGKDKLSISSDQIWRPLIYLLYTPAEIKSVGEDIEYFILILHDGTVVYSPGGVMNTKCETDVSKFPFDIQICVLYFTTWGIEQNVLSLANQFNSAETKYYVDNPDWKLINTETYADDGGSYNDFLFITYCCHVNIVYTDGDIDRIQSLPILFCNVNVRTKVKLVQKENVSLLS</sequence>
<evidence type="ECO:0000259" key="1">
    <source>
        <dbReference type="Pfam" id="PF02931"/>
    </source>
</evidence>
<dbReference type="OrthoDB" id="5809364at2759"/>
<evidence type="ECO:0000313" key="2">
    <source>
        <dbReference type="EMBL" id="CAG2246836.1"/>
    </source>
</evidence>
<dbReference type="InterPro" id="IPR036734">
    <property type="entry name" value="Neur_chan_lig-bd_sf"/>
</dbReference>
<dbReference type="InterPro" id="IPR006202">
    <property type="entry name" value="Neur_chan_lig-bd"/>
</dbReference>
<proteinExistence type="predicted"/>
<dbReference type="EMBL" id="CAJPWZ010002883">
    <property type="protein sequence ID" value="CAG2246836.1"/>
    <property type="molecule type" value="Genomic_DNA"/>
</dbReference>
<dbReference type="PANTHER" id="PTHR18945">
    <property type="entry name" value="NEUROTRANSMITTER GATED ION CHANNEL"/>
    <property type="match status" value="1"/>
</dbReference>
<name>A0A8S3UST4_MYTED</name>
<dbReference type="AlphaFoldDB" id="A0A8S3UST4"/>
<organism evidence="2 3">
    <name type="scientific">Mytilus edulis</name>
    <name type="common">Blue mussel</name>
    <dbReference type="NCBI Taxonomy" id="6550"/>
    <lineage>
        <taxon>Eukaryota</taxon>
        <taxon>Metazoa</taxon>
        <taxon>Spiralia</taxon>
        <taxon>Lophotrochozoa</taxon>
        <taxon>Mollusca</taxon>
        <taxon>Bivalvia</taxon>
        <taxon>Autobranchia</taxon>
        <taxon>Pteriomorphia</taxon>
        <taxon>Mytilida</taxon>
        <taxon>Mytiloidea</taxon>
        <taxon>Mytilidae</taxon>
        <taxon>Mytilinae</taxon>
        <taxon>Mytilus</taxon>
    </lineage>
</organism>
<evidence type="ECO:0000313" key="3">
    <source>
        <dbReference type="Proteomes" id="UP000683360"/>
    </source>
</evidence>
<dbReference type="GO" id="GO:0005230">
    <property type="term" value="F:extracellular ligand-gated monoatomic ion channel activity"/>
    <property type="evidence" value="ECO:0007669"/>
    <property type="project" value="InterPro"/>
</dbReference>
<dbReference type="InterPro" id="IPR006201">
    <property type="entry name" value="Neur_channel"/>
</dbReference>
<dbReference type="Gene3D" id="2.70.170.10">
    <property type="entry name" value="Neurotransmitter-gated ion-channel ligand-binding domain"/>
    <property type="match status" value="1"/>
</dbReference>
<dbReference type="SUPFAM" id="SSF63712">
    <property type="entry name" value="Nicotinic receptor ligand binding domain-like"/>
    <property type="match status" value="1"/>
</dbReference>
<protein>
    <recommendedName>
        <fullName evidence="1">Neurotransmitter-gated ion-channel ligand-binding domain-containing protein</fullName>
    </recommendedName>
</protein>